<evidence type="ECO:0000313" key="2">
    <source>
        <dbReference type="Proteomes" id="UP001161388"/>
    </source>
</evidence>
<dbReference type="EMBL" id="BSNL01000001">
    <property type="protein sequence ID" value="GLQ27768.1"/>
    <property type="molecule type" value="Genomic_DNA"/>
</dbReference>
<comment type="caution">
    <text evidence="1">The sequence shown here is derived from an EMBL/GenBank/DDBJ whole genome shotgun (WGS) entry which is preliminary data.</text>
</comment>
<sequence length="298" mass="31996">MSKTDKPIAYMQRTRDYYLALGYGAPYVWASFADVPFTPLAKPLAECTLALVSTAAPYQPDKGDQGPGAPYNAAAKFYEVYAQPTAGTPDLRISHIAIDRDHTTAEDPASYFPLATMKDAVAAGRIGKLADRFFGLPTNRSQRTTIEVDAPALLALCRENGVDAAVLVPNCPVCHQSVSIAARQLEEAGIATVIMGCAKDIVAHVGVPRFLFSDFPLGNAAGRPNDPASQAATLAMALDLLETAQLPRTTRQSPLKWNGAADWKDDYSNPAKLTAVEIARRKRAFDEGKATAKQVLNS</sequence>
<protein>
    <submittedName>
        <fullName evidence="1">Glycine reductase</fullName>
    </submittedName>
</protein>
<proteinExistence type="predicted"/>
<dbReference type="RefSeq" id="WP_284374032.1">
    <property type="nucleotide sequence ID" value="NZ_BSNL01000001.1"/>
</dbReference>
<gene>
    <name evidence="1" type="ORF">GCM10007927_25710</name>
</gene>
<reference evidence="1" key="1">
    <citation type="journal article" date="2014" name="Int. J. Syst. Evol. Microbiol.">
        <title>Complete genome of a new Firmicutes species belonging to the dominant human colonic microbiota ('Ruminococcus bicirculans') reveals two chromosomes and a selective capacity to utilize plant glucans.</title>
        <authorList>
            <consortium name="NISC Comparative Sequencing Program"/>
            <person name="Wegmann U."/>
            <person name="Louis P."/>
            <person name="Goesmann A."/>
            <person name="Henrissat B."/>
            <person name="Duncan S.H."/>
            <person name="Flint H.J."/>
        </authorList>
    </citation>
    <scope>NUCLEOTIDE SEQUENCE</scope>
    <source>
        <strain evidence="1">NBRC 109915</strain>
    </source>
</reference>
<evidence type="ECO:0000313" key="1">
    <source>
        <dbReference type="EMBL" id="GLQ27768.1"/>
    </source>
</evidence>
<keyword evidence="2" id="KW-1185">Reference proteome</keyword>
<reference evidence="1" key="2">
    <citation type="submission" date="2023-01" db="EMBL/GenBank/DDBJ databases">
        <title>Draft genome sequence of Sulfitobacter pacificus strain NBRC 109915.</title>
        <authorList>
            <person name="Sun Q."/>
            <person name="Mori K."/>
        </authorList>
    </citation>
    <scope>NUCLEOTIDE SEQUENCE</scope>
    <source>
        <strain evidence="1">NBRC 109915</strain>
    </source>
</reference>
<organism evidence="1 2">
    <name type="scientific">Sulfitobacter pacificus</name>
    <dbReference type="NCBI Taxonomy" id="1499314"/>
    <lineage>
        <taxon>Bacteria</taxon>
        <taxon>Pseudomonadati</taxon>
        <taxon>Pseudomonadota</taxon>
        <taxon>Alphaproteobacteria</taxon>
        <taxon>Rhodobacterales</taxon>
        <taxon>Roseobacteraceae</taxon>
        <taxon>Sulfitobacter</taxon>
    </lineage>
</organism>
<name>A0ABQ5VKV6_9RHOB</name>
<accession>A0ABQ5VKV6</accession>
<dbReference type="Proteomes" id="UP001161388">
    <property type="component" value="Unassembled WGS sequence"/>
</dbReference>